<proteinExistence type="predicted"/>
<protein>
    <submittedName>
        <fullName evidence="4">Putative transmembrane transcriptional regulator (Anti-sigma factor)</fullName>
    </submittedName>
</protein>
<keyword evidence="4" id="KW-0472">Membrane</keyword>
<dbReference type="OrthoDB" id="4775043at2"/>
<feature type="compositionally biased region" description="Polar residues" evidence="3">
    <location>
        <begin position="121"/>
        <end position="132"/>
    </location>
</feature>
<evidence type="ECO:0000256" key="3">
    <source>
        <dbReference type="SAM" id="MobiDB-lite"/>
    </source>
</evidence>
<organism evidence="4 5">
    <name type="scientific">Saccharomonospora xinjiangensis XJ-54</name>
    <dbReference type="NCBI Taxonomy" id="882086"/>
    <lineage>
        <taxon>Bacteria</taxon>
        <taxon>Bacillati</taxon>
        <taxon>Actinomycetota</taxon>
        <taxon>Actinomycetes</taxon>
        <taxon>Pseudonocardiales</taxon>
        <taxon>Pseudonocardiaceae</taxon>
        <taxon>Saccharomonospora</taxon>
    </lineage>
</organism>
<dbReference type="eggNOG" id="COG5662">
    <property type="taxonomic scope" value="Bacteria"/>
</dbReference>
<dbReference type="EMBL" id="JH636049">
    <property type="protein sequence ID" value="EID53600.1"/>
    <property type="molecule type" value="Genomic_DNA"/>
</dbReference>
<dbReference type="Proteomes" id="UP000004691">
    <property type="component" value="Unassembled WGS sequence"/>
</dbReference>
<dbReference type="Gene3D" id="1.10.10.1320">
    <property type="entry name" value="Anti-sigma factor, zinc-finger domain"/>
    <property type="match status" value="1"/>
</dbReference>
<feature type="region of interest" description="Disordered" evidence="3">
    <location>
        <begin position="203"/>
        <end position="253"/>
    </location>
</feature>
<feature type="compositionally biased region" description="Low complexity" evidence="3">
    <location>
        <begin position="210"/>
        <end position="253"/>
    </location>
</feature>
<keyword evidence="2" id="KW-0804">Transcription</keyword>
<feature type="region of interest" description="Disordered" evidence="3">
    <location>
        <begin position="110"/>
        <end position="144"/>
    </location>
</feature>
<dbReference type="HOGENOM" id="CLU_082121_0_0_11"/>
<evidence type="ECO:0000256" key="2">
    <source>
        <dbReference type="ARBA" id="ARBA00023163"/>
    </source>
</evidence>
<evidence type="ECO:0000313" key="5">
    <source>
        <dbReference type="Proteomes" id="UP000004691"/>
    </source>
</evidence>
<evidence type="ECO:0000256" key="1">
    <source>
        <dbReference type="ARBA" id="ARBA00023015"/>
    </source>
</evidence>
<keyword evidence="1" id="KW-0805">Transcription regulation</keyword>
<reference evidence="4 5" key="1">
    <citation type="submission" date="2012-01" db="EMBL/GenBank/DDBJ databases">
        <title>Improved High-Quality Draft sequence of Saccharomonospora xinjiangensis XJ-54.</title>
        <authorList>
            <consortium name="US DOE Joint Genome Institute"/>
            <person name="Lucas S."/>
            <person name="Han J."/>
            <person name="Lapidus A."/>
            <person name="Cheng J.-F."/>
            <person name="Goodwin L."/>
            <person name="Pitluck S."/>
            <person name="Peters L."/>
            <person name="Mikhailova N."/>
            <person name="Teshima H."/>
            <person name="Detter J.C."/>
            <person name="Han C."/>
            <person name="Tapia R."/>
            <person name="Land M."/>
            <person name="Hauser L."/>
            <person name="Kyrpides N."/>
            <person name="Ivanova N."/>
            <person name="Pagani I."/>
            <person name="Brambilla E.-M."/>
            <person name="Klenk H.-P."/>
            <person name="Woyke T."/>
        </authorList>
    </citation>
    <scope>NUCLEOTIDE SEQUENCE [LARGE SCALE GENOMIC DNA]</scope>
    <source>
        <strain evidence="4 5">XJ-54</strain>
    </source>
</reference>
<dbReference type="RefSeq" id="WP_006237734.1">
    <property type="nucleotide sequence ID" value="NZ_JH636049.1"/>
</dbReference>
<dbReference type="InterPro" id="IPR041916">
    <property type="entry name" value="Anti_sigma_zinc_sf"/>
</dbReference>
<accession>I0V0E7</accession>
<sequence>MTVGKGWGMAESHLLPDAVVAFVDQELSLGAQERAASHLARCPRCAAEVAAQRAASAAVRQARTPAISAGFLASLCEIPHTVELPHSPDSLAVGADGQVMAVQRPDQVAGLRDSLPPGALGTSTPLGTSPNVLGSGPRLSSARRRATQGAGVVVSGLVLSALALVATTSGGEGPTVEADPESTATPRTDVLPAAKMGSHPAAYATGEVKSTPSTPSGTSAALSTPPAPTGVHSTVNTGVSSSSGSAAPVTTGP</sequence>
<keyword evidence="4" id="KW-0812">Transmembrane</keyword>
<keyword evidence="5" id="KW-1185">Reference proteome</keyword>
<dbReference type="STRING" id="882086.SacxiDRAFT_1349"/>
<name>I0V0E7_9PSEU</name>
<dbReference type="AlphaFoldDB" id="I0V0E7"/>
<evidence type="ECO:0000313" key="4">
    <source>
        <dbReference type="EMBL" id="EID53600.1"/>
    </source>
</evidence>
<gene>
    <name evidence="4" type="ORF">SacxiDRAFT_1349</name>
</gene>